<dbReference type="SUPFAM" id="SSF51412">
    <property type="entry name" value="Inosine monophosphate dehydrogenase (IMPDH)"/>
    <property type="match status" value="1"/>
</dbReference>
<dbReference type="PANTHER" id="PTHR32332:SF18">
    <property type="entry name" value="2-NITROPROPANE DIOXYGENASE"/>
    <property type="match status" value="1"/>
</dbReference>
<dbReference type="RefSeq" id="WP_006783660.1">
    <property type="nucleotide sequence ID" value="NZ_JAMQUV010000060.1"/>
</dbReference>
<comment type="caution">
    <text evidence="6">The sequence shown here is derived from an EMBL/GenBank/DDBJ whole genome shotgun (WGS) entry which is preliminary data.</text>
</comment>
<dbReference type="CDD" id="cd04730">
    <property type="entry name" value="NPD_like"/>
    <property type="match status" value="1"/>
</dbReference>
<dbReference type="PANTHER" id="PTHR32332">
    <property type="entry name" value="2-NITROPROPANE DIOXYGENASE"/>
    <property type="match status" value="1"/>
</dbReference>
<evidence type="ECO:0000256" key="2">
    <source>
        <dbReference type="ARBA" id="ARBA00013457"/>
    </source>
</evidence>
<evidence type="ECO:0000256" key="1">
    <source>
        <dbReference type="ARBA" id="ARBA00003535"/>
    </source>
</evidence>
<proteinExistence type="predicted"/>
<dbReference type="AlphaFoldDB" id="A0A9X5AQK4"/>
<evidence type="ECO:0000313" key="6">
    <source>
        <dbReference type="EMBL" id="MTK22591.1"/>
    </source>
</evidence>
<keyword evidence="5" id="KW-0560">Oxidoreductase</keyword>
<dbReference type="InterPro" id="IPR004136">
    <property type="entry name" value="NMO"/>
</dbReference>
<evidence type="ECO:0000256" key="4">
    <source>
        <dbReference type="ARBA" id="ARBA00022643"/>
    </source>
</evidence>
<keyword evidence="4" id="KW-0288">FMN</keyword>
<keyword evidence="3" id="KW-0285">Flavoprotein</keyword>
<dbReference type="InterPro" id="IPR013785">
    <property type="entry name" value="Aldolase_TIM"/>
</dbReference>
<dbReference type="GO" id="GO:0018580">
    <property type="term" value="F:nitronate monooxygenase activity"/>
    <property type="evidence" value="ECO:0007669"/>
    <property type="project" value="InterPro"/>
</dbReference>
<reference evidence="6 7" key="1">
    <citation type="journal article" date="2019" name="Nat. Med.">
        <title>A library of human gut bacterial isolates paired with longitudinal multiomics data enables mechanistic microbiome research.</title>
        <authorList>
            <person name="Poyet M."/>
            <person name="Groussin M."/>
            <person name="Gibbons S.M."/>
            <person name="Avila-Pacheco J."/>
            <person name="Jiang X."/>
            <person name="Kearney S.M."/>
            <person name="Perrotta A.R."/>
            <person name="Berdy B."/>
            <person name="Zhao S."/>
            <person name="Lieberman T.D."/>
            <person name="Swanson P.K."/>
            <person name="Smith M."/>
            <person name="Roesemann S."/>
            <person name="Alexander J.E."/>
            <person name="Rich S.A."/>
            <person name="Livny J."/>
            <person name="Vlamakis H."/>
            <person name="Clish C."/>
            <person name="Bullock K."/>
            <person name="Deik A."/>
            <person name="Scott J."/>
            <person name="Pierce K.A."/>
            <person name="Xavier R.J."/>
            <person name="Alm E.J."/>
        </authorList>
    </citation>
    <scope>NUCLEOTIDE SEQUENCE [LARGE SCALE GENOMIC DNA]</scope>
    <source>
        <strain evidence="6 7">BIOML-A198</strain>
    </source>
</reference>
<sequence length="356" mass="38657">MEIKPLKIGPFELELPIVQGGMGIGISRSNLAAAVSNHGGLGVLSGVQIGHDEPDFENNTVQANLRAMKKHIQKAKEVAKGKMLGLNLMVAMENYEQYAKAAVEAGIDIIISGAGLPLALPEYTKNTKTMFAPIISSAKAATVLLKHYDRKHQVAPDMIVIEGPEAGGHLGFKPADLEEGNIDLDQIVKEVIEAVKPYAMKYEKHIPIIVGGGIYDGADIAHYLKLGADGVQMATRFIATEECDAHPNFKQAIIDTKEDDIILVKSPVGMPGRAIRNPFSEKYGIKKEKIKKCYRCVIPCNPATTQYCISKALLHAVRGEVEEALLFCGAKAYKVNELTTVERLLKTLKSEIIATS</sequence>
<dbReference type="Pfam" id="PF03060">
    <property type="entry name" value="NMO"/>
    <property type="match status" value="1"/>
</dbReference>
<gene>
    <name evidence="6" type="ORF">GMA92_14370</name>
</gene>
<comment type="function">
    <text evidence="1">Nitronate monooxygenase that uses molecular oxygen to catalyze the oxidative denitrification of alkyl nitronates. Acts on propionate 3-nitronate (P3N), the presumed physiological substrate. Probably functions in the detoxification of P3N, a metabolic poison produced by plants and fungi as a defense mechanism.</text>
</comment>
<accession>A0A9X5AQK4</accession>
<organism evidence="6 7">
    <name type="scientific">Turicibacter sanguinis</name>
    <dbReference type="NCBI Taxonomy" id="154288"/>
    <lineage>
        <taxon>Bacteria</taxon>
        <taxon>Bacillati</taxon>
        <taxon>Bacillota</taxon>
        <taxon>Erysipelotrichia</taxon>
        <taxon>Erysipelotrichales</taxon>
        <taxon>Turicibacteraceae</taxon>
        <taxon>Turicibacter</taxon>
    </lineage>
</organism>
<name>A0A9X5AQK4_9FIRM</name>
<keyword evidence="6" id="KW-0503">Monooxygenase</keyword>
<evidence type="ECO:0000256" key="5">
    <source>
        <dbReference type="ARBA" id="ARBA00023002"/>
    </source>
</evidence>
<evidence type="ECO:0000313" key="7">
    <source>
        <dbReference type="Proteomes" id="UP000487649"/>
    </source>
</evidence>
<evidence type="ECO:0000256" key="3">
    <source>
        <dbReference type="ARBA" id="ARBA00022630"/>
    </source>
</evidence>
<dbReference type="EMBL" id="WMQE01000044">
    <property type="protein sequence ID" value="MTK22591.1"/>
    <property type="molecule type" value="Genomic_DNA"/>
</dbReference>
<dbReference type="Gene3D" id="3.20.20.70">
    <property type="entry name" value="Aldolase class I"/>
    <property type="match status" value="1"/>
</dbReference>
<dbReference type="Proteomes" id="UP000487649">
    <property type="component" value="Unassembled WGS sequence"/>
</dbReference>
<protein>
    <recommendedName>
        <fullName evidence="2">Probable nitronate monooxygenase</fullName>
    </recommendedName>
</protein>